<keyword evidence="1" id="KW-0732">Signal</keyword>
<dbReference type="Pfam" id="PF03762">
    <property type="entry name" value="VOMI"/>
    <property type="match status" value="1"/>
</dbReference>
<evidence type="ECO:0000313" key="3">
    <source>
        <dbReference type="Proteomes" id="UP000563060"/>
    </source>
</evidence>
<comment type="caution">
    <text evidence="2">The sequence shown here is derived from an EMBL/GenBank/DDBJ whole genome shotgun (WGS) entry which is preliminary data.</text>
</comment>
<feature type="signal peptide" evidence="1">
    <location>
        <begin position="1"/>
        <end position="17"/>
    </location>
</feature>
<dbReference type="InterPro" id="IPR005515">
    <property type="entry name" value="VOMI"/>
</dbReference>
<dbReference type="AlphaFoldDB" id="A0A7L3ZFE6"/>
<keyword evidence="3" id="KW-1185">Reference proteome</keyword>
<accession>A0A7L3ZFE6</accession>
<sequence>VALVALVALVQGWATDAQIKLISVDNGGPWGDWGDPEFCLKGSYATSFQLKVGPWRGGG</sequence>
<evidence type="ECO:0000256" key="1">
    <source>
        <dbReference type="SAM" id="SignalP"/>
    </source>
</evidence>
<dbReference type="Proteomes" id="UP000563060">
    <property type="component" value="Unassembled WGS sequence"/>
</dbReference>
<evidence type="ECO:0000313" key="2">
    <source>
        <dbReference type="EMBL" id="NXW12046.1"/>
    </source>
</evidence>
<feature type="non-terminal residue" evidence="2">
    <location>
        <position position="59"/>
    </location>
</feature>
<gene>
    <name evidence="2" type="primary">Vmo1_3</name>
    <name evidence="2" type="ORF">FREGRA_R15280</name>
</gene>
<dbReference type="SUPFAM" id="SSF51092">
    <property type="entry name" value="Vitelline membrane outer protein-I (VMO-I)"/>
    <property type="match status" value="1"/>
</dbReference>
<reference evidence="2 3" key="1">
    <citation type="submission" date="2019-09" db="EMBL/GenBank/DDBJ databases">
        <title>Bird 10,000 Genomes (B10K) Project - Family phase.</title>
        <authorList>
            <person name="Zhang G."/>
        </authorList>
    </citation>
    <scope>NUCLEOTIDE SEQUENCE [LARGE SCALE GENOMIC DNA]</scope>
    <source>
        <strain evidence="2">B10K-DU-006-09</strain>
        <tissue evidence="2">Muscle</tissue>
    </source>
</reference>
<name>A0A7L3ZFE6_FREGA</name>
<dbReference type="Gene3D" id="2.100.10.20">
    <property type="entry name" value="Vitelline membrane outer layer protein I (VOMI)"/>
    <property type="match status" value="1"/>
</dbReference>
<proteinExistence type="predicted"/>
<feature type="chain" id="PRO_5029801575" evidence="1">
    <location>
        <begin position="18"/>
        <end position="59"/>
    </location>
</feature>
<organism evidence="2 3">
    <name type="scientific">Fregetta grallaria</name>
    <name type="common">White-bellied storm-petrel</name>
    <name type="synonym">Procellaria grallaria</name>
    <dbReference type="NCBI Taxonomy" id="79628"/>
    <lineage>
        <taxon>Eukaryota</taxon>
        <taxon>Metazoa</taxon>
        <taxon>Chordata</taxon>
        <taxon>Craniata</taxon>
        <taxon>Vertebrata</taxon>
        <taxon>Euteleostomi</taxon>
        <taxon>Archelosauria</taxon>
        <taxon>Archosauria</taxon>
        <taxon>Dinosauria</taxon>
        <taxon>Saurischia</taxon>
        <taxon>Theropoda</taxon>
        <taxon>Coelurosauria</taxon>
        <taxon>Aves</taxon>
        <taxon>Neognathae</taxon>
        <taxon>Neoaves</taxon>
        <taxon>Aequornithes</taxon>
        <taxon>Procellariiformes</taxon>
        <taxon>Hydrobatidae</taxon>
        <taxon>Fregetta</taxon>
    </lineage>
</organism>
<protein>
    <submittedName>
        <fullName evidence="2">VMO1 protein</fullName>
    </submittedName>
</protein>
<feature type="non-terminal residue" evidence="2">
    <location>
        <position position="1"/>
    </location>
</feature>
<dbReference type="InterPro" id="IPR036706">
    <property type="entry name" value="VOMI_sf"/>
</dbReference>
<dbReference type="EMBL" id="VZZT01010885">
    <property type="protein sequence ID" value="NXW12046.1"/>
    <property type="molecule type" value="Genomic_DNA"/>
</dbReference>